<name>A0A540N744_MALBA</name>
<proteinExistence type="predicted"/>
<organism evidence="1 2">
    <name type="scientific">Malus baccata</name>
    <name type="common">Siberian crab apple</name>
    <name type="synonym">Pyrus baccata</name>
    <dbReference type="NCBI Taxonomy" id="106549"/>
    <lineage>
        <taxon>Eukaryota</taxon>
        <taxon>Viridiplantae</taxon>
        <taxon>Streptophyta</taxon>
        <taxon>Embryophyta</taxon>
        <taxon>Tracheophyta</taxon>
        <taxon>Spermatophyta</taxon>
        <taxon>Magnoliopsida</taxon>
        <taxon>eudicotyledons</taxon>
        <taxon>Gunneridae</taxon>
        <taxon>Pentapetalae</taxon>
        <taxon>rosids</taxon>
        <taxon>fabids</taxon>
        <taxon>Rosales</taxon>
        <taxon>Rosaceae</taxon>
        <taxon>Amygdaloideae</taxon>
        <taxon>Maleae</taxon>
        <taxon>Malus</taxon>
    </lineage>
</organism>
<sequence>MKGEDRQDLGLDELQKLEKWVEASLGCVIVTKGAELLEANKGYFADLAELLLTYHGWFSQAGFISA</sequence>
<keyword evidence="2" id="KW-1185">Reference proteome</keyword>
<dbReference type="AlphaFoldDB" id="A0A540N744"/>
<evidence type="ECO:0000313" key="1">
    <source>
        <dbReference type="EMBL" id="TQE06866.1"/>
    </source>
</evidence>
<comment type="caution">
    <text evidence="1">The sequence shown here is derived from an EMBL/GenBank/DDBJ whole genome shotgun (WGS) entry which is preliminary data.</text>
</comment>
<dbReference type="Proteomes" id="UP000315295">
    <property type="component" value="Unassembled WGS sequence"/>
</dbReference>
<protein>
    <submittedName>
        <fullName evidence="1">Uncharacterized protein</fullName>
    </submittedName>
</protein>
<dbReference type="EMBL" id="VIEB01000095">
    <property type="protein sequence ID" value="TQE06866.1"/>
    <property type="molecule type" value="Genomic_DNA"/>
</dbReference>
<accession>A0A540N744</accession>
<gene>
    <name evidence="1" type="ORF">C1H46_007504</name>
</gene>
<evidence type="ECO:0000313" key="2">
    <source>
        <dbReference type="Proteomes" id="UP000315295"/>
    </source>
</evidence>
<reference evidence="1 2" key="1">
    <citation type="journal article" date="2019" name="G3 (Bethesda)">
        <title>Sequencing of a Wild Apple (Malus baccata) Genome Unravels the Differences Between Cultivated and Wild Apple Species Regarding Disease Resistance and Cold Tolerance.</title>
        <authorList>
            <person name="Chen X."/>
        </authorList>
    </citation>
    <scope>NUCLEOTIDE SEQUENCE [LARGE SCALE GENOMIC DNA]</scope>
    <source>
        <strain evidence="2">cv. Shandingzi</strain>
        <tissue evidence="1">Leaves</tissue>
    </source>
</reference>